<evidence type="ECO:0000259" key="7">
    <source>
        <dbReference type="Pfam" id="PF02902"/>
    </source>
</evidence>
<keyword evidence="6" id="KW-0812">Transmembrane</keyword>
<organism evidence="8 9">
    <name type="scientific">Stylosanthes scabra</name>
    <dbReference type="NCBI Taxonomy" id="79078"/>
    <lineage>
        <taxon>Eukaryota</taxon>
        <taxon>Viridiplantae</taxon>
        <taxon>Streptophyta</taxon>
        <taxon>Embryophyta</taxon>
        <taxon>Tracheophyta</taxon>
        <taxon>Spermatophyta</taxon>
        <taxon>Magnoliopsida</taxon>
        <taxon>eudicotyledons</taxon>
        <taxon>Gunneridae</taxon>
        <taxon>Pentapetalae</taxon>
        <taxon>rosids</taxon>
        <taxon>fabids</taxon>
        <taxon>Fabales</taxon>
        <taxon>Fabaceae</taxon>
        <taxon>Papilionoideae</taxon>
        <taxon>50 kb inversion clade</taxon>
        <taxon>dalbergioids sensu lato</taxon>
        <taxon>Dalbergieae</taxon>
        <taxon>Pterocarpus clade</taxon>
        <taxon>Stylosanthes</taxon>
    </lineage>
</organism>
<dbReference type="InterPro" id="IPR038765">
    <property type="entry name" value="Papain-like_cys_pep_sf"/>
</dbReference>
<evidence type="ECO:0000256" key="2">
    <source>
        <dbReference type="ARBA" id="ARBA00022670"/>
    </source>
</evidence>
<evidence type="ECO:0000256" key="5">
    <source>
        <dbReference type="SAM" id="MobiDB-lite"/>
    </source>
</evidence>
<keyword evidence="2" id="KW-0645">Protease</keyword>
<evidence type="ECO:0000256" key="3">
    <source>
        <dbReference type="ARBA" id="ARBA00022801"/>
    </source>
</evidence>
<keyword evidence="9" id="KW-1185">Reference proteome</keyword>
<evidence type="ECO:0000256" key="4">
    <source>
        <dbReference type="SAM" id="Coils"/>
    </source>
</evidence>
<name>A0ABU6SA54_9FABA</name>
<protein>
    <recommendedName>
        <fullName evidence="7">Ubiquitin-like protease family profile domain-containing protein</fullName>
    </recommendedName>
</protein>
<keyword evidence="6" id="KW-1133">Transmembrane helix</keyword>
<dbReference type="InterPro" id="IPR003653">
    <property type="entry name" value="Peptidase_C48_C"/>
</dbReference>
<comment type="caution">
    <text evidence="8">The sequence shown here is derived from an EMBL/GenBank/DDBJ whole genome shotgun (WGS) entry which is preliminary data.</text>
</comment>
<dbReference type="Gene3D" id="3.40.395.10">
    <property type="entry name" value="Adenoviral Proteinase, Chain A"/>
    <property type="match status" value="1"/>
</dbReference>
<keyword evidence="6" id="KW-0472">Membrane</keyword>
<evidence type="ECO:0000313" key="9">
    <source>
        <dbReference type="Proteomes" id="UP001341840"/>
    </source>
</evidence>
<dbReference type="Proteomes" id="UP001341840">
    <property type="component" value="Unassembled WGS sequence"/>
</dbReference>
<gene>
    <name evidence="8" type="ORF">PIB30_025770</name>
</gene>
<feature type="domain" description="Ubiquitin-like protease family profile" evidence="7">
    <location>
        <begin position="399"/>
        <end position="460"/>
    </location>
</feature>
<feature type="compositionally biased region" description="Basic and acidic residues" evidence="5">
    <location>
        <begin position="1"/>
        <end position="21"/>
    </location>
</feature>
<keyword evidence="3" id="KW-0378">Hydrolase</keyword>
<dbReference type="SUPFAM" id="SSF54001">
    <property type="entry name" value="Cysteine proteinases"/>
    <property type="match status" value="1"/>
</dbReference>
<evidence type="ECO:0000256" key="1">
    <source>
        <dbReference type="ARBA" id="ARBA00005234"/>
    </source>
</evidence>
<dbReference type="Pfam" id="PF02902">
    <property type="entry name" value="Peptidase_C48"/>
    <property type="match status" value="1"/>
</dbReference>
<evidence type="ECO:0000256" key="6">
    <source>
        <dbReference type="SAM" id="Phobius"/>
    </source>
</evidence>
<feature type="coiled-coil region" evidence="4">
    <location>
        <begin position="89"/>
        <end position="148"/>
    </location>
</feature>
<keyword evidence="4" id="KW-0175">Coiled coil</keyword>
<feature type="transmembrane region" description="Helical" evidence="6">
    <location>
        <begin position="381"/>
        <end position="401"/>
    </location>
</feature>
<reference evidence="8 9" key="1">
    <citation type="journal article" date="2023" name="Plants (Basel)">
        <title>Bridging the Gap: Combining Genomics and Transcriptomics Approaches to Understand Stylosanthes scabra, an Orphan Legume from the Brazilian Caatinga.</title>
        <authorList>
            <person name="Ferreira-Neto J.R.C."/>
            <person name="da Silva M.D."/>
            <person name="Binneck E."/>
            <person name="de Melo N.F."/>
            <person name="da Silva R.H."/>
            <person name="de Melo A.L.T.M."/>
            <person name="Pandolfi V."/>
            <person name="Bustamante F.O."/>
            <person name="Brasileiro-Vidal A.C."/>
            <person name="Benko-Iseppon A.M."/>
        </authorList>
    </citation>
    <scope>NUCLEOTIDE SEQUENCE [LARGE SCALE GENOMIC DNA]</scope>
    <source>
        <tissue evidence="8">Leaves</tissue>
    </source>
</reference>
<proteinExistence type="inferred from homology"/>
<dbReference type="EMBL" id="JASCZI010060510">
    <property type="protein sequence ID" value="MED6133134.1"/>
    <property type="molecule type" value="Genomic_DNA"/>
</dbReference>
<accession>A0ABU6SA54</accession>
<feature type="region of interest" description="Disordered" evidence="5">
    <location>
        <begin position="1"/>
        <end position="36"/>
    </location>
</feature>
<comment type="similarity">
    <text evidence="1">Belongs to the peptidase C48 family.</text>
</comment>
<sequence length="483" mass="54574">MPKKARDNTSKKARGKERGRTNEQGPKKKGRDAPTSRYGSLCGFSNVVDVLFRKWHARNVRSLPGLCGELPTIVEEDVCSMDQQLLASLEDLKQNIRRREDSIMSAVNANATQNQAIRAMLVEQSSLIQSLAAKVEALEGKAPNVSNEKTPPAVVVDGNISDDALKQEVPSSKKGRSFNMLADVAVAFCGEASCVSEEVLSGRCPNPCKRKLEFVTFNNEDMNILYSIKQRYIGSPFAYLSHNRYHMYGEECPFFLDLAFRPPPGMPFVGMELSIAAYIFARAGEDSEVLYQDNHCDGSRLRFMSLVPGNELYDDVLNMVVGMCNGSGGDTRKWWLPTTFSQMILDPRQYNQPTMDYIKQRYMGKADEITRVRGTSADRGVLVFLCLFPMSLGVFLSQIYIPMHVLNHWYLMIIDLWDKKLVYIDSLKSEDMKITELRVSRMKEVVSNYECYVISQTFLPKSNQELHVGKICRLNAEGLRILD</sequence>
<evidence type="ECO:0000313" key="8">
    <source>
        <dbReference type="EMBL" id="MED6133134.1"/>
    </source>
</evidence>